<proteinExistence type="predicted"/>
<feature type="compositionally biased region" description="Polar residues" evidence="1">
    <location>
        <begin position="423"/>
        <end position="432"/>
    </location>
</feature>
<keyword evidence="3" id="KW-1185">Reference proteome</keyword>
<gene>
    <name evidence="2" type="ORF">BDQ12DRAFT_679993</name>
</gene>
<dbReference type="EMBL" id="ML213596">
    <property type="protein sequence ID" value="TFK40766.1"/>
    <property type="molecule type" value="Genomic_DNA"/>
</dbReference>
<organism evidence="2 3">
    <name type="scientific">Crucibulum laeve</name>
    <dbReference type="NCBI Taxonomy" id="68775"/>
    <lineage>
        <taxon>Eukaryota</taxon>
        <taxon>Fungi</taxon>
        <taxon>Dikarya</taxon>
        <taxon>Basidiomycota</taxon>
        <taxon>Agaricomycotina</taxon>
        <taxon>Agaricomycetes</taxon>
        <taxon>Agaricomycetidae</taxon>
        <taxon>Agaricales</taxon>
        <taxon>Agaricineae</taxon>
        <taxon>Nidulariaceae</taxon>
        <taxon>Crucibulum</taxon>
    </lineage>
</organism>
<reference evidence="2 3" key="1">
    <citation type="journal article" date="2019" name="Nat. Ecol. Evol.">
        <title>Megaphylogeny resolves global patterns of mushroom evolution.</title>
        <authorList>
            <person name="Varga T."/>
            <person name="Krizsan K."/>
            <person name="Foldi C."/>
            <person name="Dima B."/>
            <person name="Sanchez-Garcia M."/>
            <person name="Sanchez-Ramirez S."/>
            <person name="Szollosi G.J."/>
            <person name="Szarkandi J.G."/>
            <person name="Papp V."/>
            <person name="Albert L."/>
            <person name="Andreopoulos W."/>
            <person name="Angelini C."/>
            <person name="Antonin V."/>
            <person name="Barry K.W."/>
            <person name="Bougher N.L."/>
            <person name="Buchanan P."/>
            <person name="Buyck B."/>
            <person name="Bense V."/>
            <person name="Catcheside P."/>
            <person name="Chovatia M."/>
            <person name="Cooper J."/>
            <person name="Damon W."/>
            <person name="Desjardin D."/>
            <person name="Finy P."/>
            <person name="Geml J."/>
            <person name="Haridas S."/>
            <person name="Hughes K."/>
            <person name="Justo A."/>
            <person name="Karasinski D."/>
            <person name="Kautmanova I."/>
            <person name="Kiss B."/>
            <person name="Kocsube S."/>
            <person name="Kotiranta H."/>
            <person name="LaButti K.M."/>
            <person name="Lechner B.E."/>
            <person name="Liimatainen K."/>
            <person name="Lipzen A."/>
            <person name="Lukacs Z."/>
            <person name="Mihaltcheva S."/>
            <person name="Morgado L.N."/>
            <person name="Niskanen T."/>
            <person name="Noordeloos M.E."/>
            <person name="Ohm R.A."/>
            <person name="Ortiz-Santana B."/>
            <person name="Ovrebo C."/>
            <person name="Racz N."/>
            <person name="Riley R."/>
            <person name="Savchenko A."/>
            <person name="Shiryaev A."/>
            <person name="Soop K."/>
            <person name="Spirin V."/>
            <person name="Szebenyi C."/>
            <person name="Tomsovsky M."/>
            <person name="Tulloss R.E."/>
            <person name="Uehling J."/>
            <person name="Grigoriev I.V."/>
            <person name="Vagvolgyi C."/>
            <person name="Papp T."/>
            <person name="Martin F.M."/>
            <person name="Miettinen O."/>
            <person name="Hibbett D.S."/>
            <person name="Nagy L.G."/>
        </authorList>
    </citation>
    <scope>NUCLEOTIDE SEQUENCE [LARGE SCALE GENOMIC DNA]</scope>
    <source>
        <strain evidence="2 3">CBS 166.37</strain>
    </source>
</reference>
<dbReference type="Proteomes" id="UP000308652">
    <property type="component" value="Unassembled WGS sequence"/>
</dbReference>
<evidence type="ECO:0000313" key="2">
    <source>
        <dbReference type="EMBL" id="TFK40766.1"/>
    </source>
</evidence>
<feature type="region of interest" description="Disordered" evidence="1">
    <location>
        <begin position="412"/>
        <end position="446"/>
    </location>
</feature>
<feature type="compositionally biased region" description="Basic and acidic residues" evidence="1">
    <location>
        <begin position="434"/>
        <end position="446"/>
    </location>
</feature>
<sequence length="446" mass="48753">MSTTSLPSYIAPSFTRTPSYSVEPHAYEQRLAQADGLRARPSGNFIKKSKNGDVRLRLNAQEDNITLPVYGSGGRVEGTIELSKTDGVTSVEVKIEGRLRLHEMGEGGMTTAKLCLDTALLWIKDPHNSVCPASHSFSLTLPSTFTYDDKTYPLPPTFFVKLSGLPGFTATIDYSVSATINRPNSVPHLVPLVKSKALGINLGATTVSTPFVYRSRTRPARPVPPSLFPAEHGFHVTSEWRTYESVLTMKNGSGQDITTKLHIPASRIFCMSQPIPFHLTLMSSAMSLAAYLPFGPTANVMSSRKVTRIQLMRQSTIDLTQKLVPGSARADIWRVDSIGEGSFKHAGDGPTWISFSGEIAVNDNLNVPGFRAAGLTVRDCILFTMTPLEPQRCPFMDLRQVIPVRLTTDPWTADGTGLGARNNAPSEYSIPSTPDEHHDDDHVLVL</sequence>
<evidence type="ECO:0000256" key="1">
    <source>
        <dbReference type="SAM" id="MobiDB-lite"/>
    </source>
</evidence>
<evidence type="ECO:0000313" key="3">
    <source>
        <dbReference type="Proteomes" id="UP000308652"/>
    </source>
</evidence>
<protein>
    <recommendedName>
        <fullName evidence="4">Arrestin-like N-terminal domain-containing protein</fullName>
    </recommendedName>
</protein>
<dbReference type="AlphaFoldDB" id="A0A5C3M8K2"/>
<evidence type="ECO:0008006" key="4">
    <source>
        <dbReference type="Google" id="ProtNLM"/>
    </source>
</evidence>
<name>A0A5C3M8K2_9AGAR</name>
<accession>A0A5C3M8K2</accession>
<dbReference type="OrthoDB" id="3242181at2759"/>